<evidence type="ECO:0000313" key="3">
    <source>
        <dbReference type="Proteomes" id="UP000004810"/>
    </source>
</evidence>
<evidence type="ECO:0000313" key="2">
    <source>
        <dbReference type="EMBL" id="EJW71561.1"/>
    </source>
</evidence>
<sequence>MPDETPLHFFSQRDEVSDAKFESLLYPSFKDSYFHGSVLQSDNVKPLASPSVSTHAGSECLIRRPLEPPTAFSKSEQKLTNFDISISSRSASGRALPVGIAHPVPKVPELSKSRRYDEIPDIRRSEMVSVPHDLDYHRKTREVDYWIGRRSERQSKPCRELSADIGIDLASDASWEERNMFETQPLESVDIRQSARDFSVCPTKIRTRKVSPTANLHWTTVSETTSISYKKRISIERRRPHPTSSSHLATYRRQYRPPPPPPEVSAYDHQDRAIFESSTLPRTYAGVAVG</sequence>
<evidence type="ECO:0000256" key="1">
    <source>
        <dbReference type="SAM" id="MobiDB-lite"/>
    </source>
</evidence>
<gene>
    <name evidence="2" type="ORF">WUBG_17532</name>
</gene>
<organism evidence="2 3">
    <name type="scientific">Wuchereria bancrofti</name>
    <dbReference type="NCBI Taxonomy" id="6293"/>
    <lineage>
        <taxon>Eukaryota</taxon>
        <taxon>Metazoa</taxon>
        <taxon>Ecdysozoa</taxon>
        <taxon>Nematoda</taxon>
        <taxon>Chromadorea</taxon>
        <taxon>Rhabditida</taxon>
        <taxon>Spirurina</taxon>
        <taxon>Spiruromorpha</taxon>
        <taxon>Filarioidea</taxon>
        <taxon>Onchocercidae</taxon>
        <taxon>Wuchereria</taxon>
    </lineage>
</organism>
<reference evidence="3" key="1">
    <citation type="submission" date="2012-08" db="EMBL/GenBank/DDBJ databases">
        <title>The Genome Sequence of Wuchereria bancrofti.</title>
        <authorList>
            <person name="Nutman T.B."/>
            <person name="Fink D.L."/>
            <person name="Russ C."/>
            <person name="Young S."/>
            <person name="Zeng Q."/>
            <person name="Koehrsen M."/>
            <person name="Alvarado L."/>
            <person name="Berlin A."/>
            <person name="Chapman S.B."/>
            <person name="Chen Z."/>
            <person name="Freedman E."/>
            <person name="Gellesch M."/>
            <person name="Goldberg J."/>
            <person name="Griggs A."/>
            <person name="Gujja S."/>
            <person name="Heilman E.R."/>
            <person name="Heiman D."/>
            <person name="Hepburn T."/>
            <person name="Howarth C."/>
            <person name="Jen D."/>
            <person name="Larson L."/>
            <person name="Lewis B."/>
            <person name="Mehta T."/>
            <person name="Park D."/>
            <person name="Pearson M."/>
            <person name="Roberts A."/>
            <person name="Saif S."/>
            <person name="Shea T."/>
            <person name="Shenoy N."/>
            <person name="Sisk P."/>
            <person name="Stolte C."/>
            <person name="Sykes S."/>
            <person name="Walk T."/>
            <person name="White J."/>
            <person name="Yandava C."/>
            <person name="Haas B."/>
            <person name="Henn M.R."/>
            <person name="Nusbaum C."/>
            <person name="Birren B."/>
        </authorList>
    </citation>
    <scope>NUCLEOTIDE SEQUENCE [LARGE SCALE GENOMIC DNA]</scope>
    <source>
        <strain evidence="3">NA</strain>
    </source>
</reference>
<name>J9DPV5_WUCBA</name>
<comment type="caution">
    <text evidence="2">The sequence shown here is derived from an EMBL/GenBank/DDBJ whole genome shotgun (WGS) entry which is preliminary data.</text>
</comment>
<feature type="non-terminal residue" evidence="2">
    <location>
        <position position="290"/>
    </location>
</feature>
<protein>
    <submittedName>
        <fullName evidence="2">Uncharacterized protein</fullName>
    </submittedName>
</protein>
<feature type="region of interest" description="Disordered" evidence="1">
    <location>
        <begin position="236"/>
        <end position="268"/>
    </location>
</feature>
<proteinExistence type="predicted"/>
<dbReference type="AlphaFoldDB" id="J9DPV5"/>
<dbReference type="EMBL" id="ADBV01018264">
    <property type="protein sequence ID" value="EJW71561.1"/>
    <property type="molecule type" value="Genomic_DNA"/>
</dbReference>
<accession>J9DPV5</accession>
<dbReference type="Proteomes" id="UP000004810">
    <property type="component" value="Unassembled WGS sequence"/>
</dbReference>